<evidence type="ECO:0000256" key="5">
    <source>
        <dbReference type="HAMAP-Rule" id="MF_00294"/>
    </source>
</evidence>
<comment type="similarity">
    <text evidence="1 5">Belongs to the bacterial ribosomal protein bL33 family.</text>
</comment>
<name>A0ABW5PR60_9BACI</name>
<dbReference type="PANTHER" id="PTHR43168:SF5">
    <property type="entry name" value="LARGE RIBOSOMAL SUBUNIT PROTEIN BL33B"/>
    <property type="match status" value="1"/>
</dbReference>
<dbReference type="NCBIfam" id="NF001764">
    <property type="entry name" value="PRK00504.1"/>
    <property type="match status" value="1"/>
</dbReference>
<gene>
    <name evidence="5 6" type="primary">rpmG</name>
    <name evidence="6" type="ORF">ACFSTF_08610</name>
</gene>
<proteinExistence type="inferred from homology"/>
<keyword evidence="2 5" id="KW-0689">Ribosomal protein</keyword>
<comment type="caution">
    <text evidence="6">The sequence shown here is derived from an EMBL/GenBank/DDBJ whole genome shotgun (WGS) entry which is preliminary data.</text>
</comment>
<dbReference type="GO" id="GO:0005840">
    <property type="term" value="C:ribosome"/>
    <property type="evidence" value="ECO:0007669"/>
    <property type="project" value="UniProtKB-KW"/>
</dbReference>
<evidence type="ECO:0000313" key="6">
    <source>
        <dbReference type="EMBL" id="MFD2617361.1"/>
    </source>
</evidence>
<keyword evidence="7" id="KW-1185">Reference proteome</keyword>
<dbReference type="InterPro" id="IPR038584">
    <property type="entry name" value="Ribosomal_bL33_sf"/>
</dbReference>
<evidence type="ECO:0000313" key="7">
    <source>
        <dbReference type="Proteomes" id="UP001597458"/>
    </source>
</evidence>
<protein>
    <recommendedName>
        <fullName evidence="4 5">Large ribosomal subunit protein bL33</fullName>
    </recommendedName>
</protein>
<dbReference type="EMBL" id="JBHUMR010000010">
    <property type="protein sequence ID" value="MFD2617361.1"/>
    <property type="molecule type" value="Genomic_DNA"/>
</dbReference>
<dbReference type="Pfam" id="PF00471">
    <property type="entry name" value="Ribosomal_L33"/>
    <property type="match status" value="1"/>
</dbReference>
<evidence type="ECO:0000256" key="4">
    <source>
        <dbReference type="ARBA" id="ARBA00035176"/>
    </source>
</evidence>
<dbReference type="Gene3D" id="2.20.28.120">
    <property type="entry name" value="Ribosomal protein L33"/>
    <property type="match status" value="1"/>
</dbReference>
<keyword evidence="3 5" id="KW-0687">Ribonucleoprotein</keyword>
<evidence type="ECO:0000256" key="3">
    <source>
        <dbReference type="ARBA" id="ARBA00023274"/>
    </source>
</evidence>
<sequence>MRKKVSLECSVCHQRNYTTAKNTKTNPERVEVNKFCKACNKHTLHRETK</sequence>
<dbReference type="PANTHER" id="PTHR43168">
    <property type="entry name" value="50S RIBOSOMAL PROTEIN L33, CHLOROPLASTIC"/>
    <property type="match status" value="1"/>
</dbReference>
<dbReference type="InterPro" id="IPR011332">
    <property type="entry name" value="Ribosomal_zn-bd"/>
</dbReference>
<dbReference type="PROSITE" id="PS00582">
    <property type="entry name" value="RIBOSOMAL_L33"/>
    <property type="match status" value="1"/>
</dbReference>
<dbReference type="InterPro" id="IPR018264">
    <property type="entry name" value="Ribosomal_bL33_CS"/>
</dbReference>
<dbReference type="Proteomes" id="UP001597458">
    <property type="component" value="Unassembled WGS sequence"/>
</dbReference>
<evidence type="ECO:0000256" key="1">
    <source>
        <dbReference type="ARBA" id="ARBA00007596"/>
    </source>
</evidence>
<dbReference type="NCBIfam" id="TIGR01023">
    <property type="entry name" value="rpmG_bact"/>
    <property type="match status" value="1"/>
</dbReference>
<dbReference type="NCBIfam" id="NF001860">
    <property type="entry name" value="PRK00595.1"/>
    <property type="match status" value="1"/>
</dbReference>
<dbReference type="RefSeq" id="WP_141191494.1">
    <property type="nucleotide sequence ID" value="NZ_JBHUMR010000010.1"/>
</dbReference>
<reference evidence="7" key="1">
    <citation type="journal article" date="2019" name="Int. J. Syst. Evol. Microbiol.">
        <title>The Global Catalogue of Microorganisms (GCM) 10K type strain sequencing project: providing services to taxonomists for standard genome sequencing and annotation.</title>
        <authorList>
            <consortium name="The Broad Institute Genomics Platform"/>
            <consortium name="The Broad Institute Genome Sequencing Center for Infectious Disease"/>
            <person name="Wu L."/>
            <person name="Ma J."/>
        </authorList>
    </citation>
    <scope>NUCLEOTIDE SEQUENCE [LARGE SCALE GENOMIC DNA]</scope>
    <source>
        <strain evidence="7">TISTR 2241</strain>
    </source>
</reference>
<dbReference type="InterPro" id="IPR001705">
    <property type="entry name" value="Ribosomal_bL33"/>
</dbReference>
<dbReference type="HAMAP" id="MF_00294">
    <property type="entry name" value="Ribosomal_bL33"/>
    <property type="match status" value="1"/>
</dbReference>
<accession>A0ABW5PR60</accession>
<evidence type="ECO:0000256" key="2">
    <source>
        <dbReference type="ARBA" id="ARBA00022980"/>
    </source>
</evidence>
<dbReference type="SUPFAM" id="SSF57829">
    <property type="entry name" value="Zn-binding ribosomal proteins"/>
    <property type="match status" value="1"/>
</dbReference>
<organism evidence="6 7">
    <name type="scientific">Terrilactibacillus laevilacticus</name>
    <dbReference type="NCBI Taxonomy" id="1380157"/>
    <lineage>
        <taxon>Bacteria</taxon>
        <taxon>Bacillati</taxon>
        <taxon>Bacillota</taxon>
        <taxon>Bacilli</taxon>
        <taxon>Bacillales</taxon>
        <taxon>Bacillaceae</taxon>
        <taxon>Terrilactibacillus</taxon>
    </lineage>
</organism>